<gene>
    <name evidence="7" type="primary">ICP55</name>
    <name evidence="7" type="ORF">MJAP1_003320</name>
</gene>
<dbReference type="InterPro" id="IPR001131">
    <property type="entry name" value="Peptidase_M24B_aminopep-P_CS"/>
</dbReference>
<evidence type="ECO:0000256" key="1">
    <source>
        <dbReference type="ARBA" id="ARBA00001936"/>
    </source>
</evidence>
<dbReference type="Pfam" id="PF05195">
    <property type="entry name" value="AMP_N"/>
    <property type="match status" value="1"/>
</dbReference>
<dbReference type="GO" id="GO:0005739">
    <property type="term" value="C:mitochondrion"/>
    <property type="evidence" value="ECO:0007669"/>
    <property type="project" value="TreeGrafter"/>
</dbReference>
<name>A0AAF0JBS9_9BASI</name>
<evidence type="ECO:0000256" key="2">
    <source>
        <dbReference type="ARBA" id="ARBA00008766"/>
    </source>
</evidence>
<dbReference type="InterPro" id="IPR007865">
    <property type="entry name" value="Aminopep_P_N"/>
</dbReference>
<evidence type="ECO:0000256" key="5">
    <source>
        <dbReference type="ARBA" id="ARBA00023211"/>
    </source>
</evidence>
<keyword evidence="8" id="KW-1185">Reference proteome</keyword>
<keyword evidence="7" id="KW-0645">Protease</keyword>
<comment type="cofactor">
    <cofactor evidence="1">
        <name>Mn(2+)</name>
        <dbReference type="ChEBI" id="CHEBI:29035"/>
    </cofactor>
</comment>
<evidence type="ECO:0000259" key="6">
    <source>
        <dbReference type="SMART" id="SM01011"/>
    </source>
</evidence>
<keyword evidence="4 7" id="KW-0378">Hydrolase</keyword>
<dbReference type="InterPro" id="IPR052433">
    <property type="entry name" value="X-Pro_dipept-like"/>
</dbReference>
<evidence type="ECO:0000256" key="3">
    <source>
        <dbReference type="ARBA" id="ARBA00022723"/>
    </source>
</evidence>
<comment type="similarity">
    <text evidence="2">Belongs to the peptidase M24B family.</text>
</comment>
<dbReference type="RefSeq" id="XP_060123231.1">
    <property type="nucleotide sequence ID" value="XM_060267248.1"/>
</dbReference>
<dbReference type="GO" id="GO:0070006">
    <property type="term" value="F:metalloaminopeptidase activity"/>
    <property type="evidence" value="ECO:0007669"/>
    <property type="project" value="InterPro"/>
</dbReference>
<dbReference type="Gene3D" id="3.40.350.10">
    <property type="entry name" value="Creatinase/prolidase N-terminal domain"/>
    <property type="match status" value="1"/>
</dbReference>
<proteinExistence type="inferred from homology"/>
<dbReference type="Gene3D" id="3.90.230.10">
    <property type="entry name" value="Creatinase/methionine aminopeptidase superfamily"/>
    <property type="match status" value="1"/>
</dbReference>
<dbReference type="PROSITE" id="PS00491">
    <property type="entry name" value="PROLINE_PEPTIDASE"/>
    <property type="match status" value="1"/>
</dbReference>
<dbReference type="PANTHER" id="PTHR43226:SF4">
    <property type="entry name" value="XAA-PRO AMINOPEPTIDASE 3"/>
    <property type="match status" value="1"/>
</dbReference>
<dbReference type="SMART" id="SM01011">
    <property type="entry name" value="AMP_N"/>
    <property type="match status" value="1"/>
</dbReference>
<evidence type="ECO:0000256" key="4">
    <source>
        <dbReference type="ARBA" id="ARBA00022801"/>
    </source>
</evidence>
<protein>
    <submittedName>
        <fullName evidence="7">Intermediate cleaving peptidase 55</fullName>
        <ecNumber evidence="7">3.4.11.26</ecNumber>
    </submittedName>
</protein>
<dbReference type="EMBL" id="CP119963">
    <property type="protein sequence ID" value="WFD40334.1"/>
    <property type="molecule type" value="Genomic_DNA"/>
</dbReference>
<dbReference type="InterPro" id="IPR000994">
    <property type="entry name" value="Pept_M24"/>
</dbReference>
<sequence length="522" mass="58126">MVSGRRAALAPRVLGRLGARCVHKAPRPAIGQPLPHTHPHLFPIDFRRGSDATRGGGVAEDHLTPGIPAEEYEQRRRNLMARLPTGSVVVLMGGRVKYMSRNIFYKFRQESNFWYLTGLEEPDAALILVKDSSRRGYTMTLFVEPRQAHKEVWDGPTCGLDGATSVFGADNAEPNDPSIMLQILKSTLGQCEHLYVDLPKQMTIPRQSLRTPRFSIHDFLAPPSPTGYDLFTRKTDFDNVVKLLCDRRNTHSLQREMDLLRSKKSKNEIKVMRQAGAISGAAMTETMHAIQPGMPESEAQAVFEFGCARRGAARQAYVPVFASGRNALMIHYVRNDAVMHDHDILSVDAGCEFAGYASDITRTMPTAADGRFTPAQRDIYEVLLRTLKACTKLATERQGYSLAELHRRSVEMLSVELRALGFSLGTGVLERTLYPHYLGHWLGIDLHDTSTVERSTRLQEGMVFTIEPGLYIPDDSSFPKEYRGIGMRVEDDIAVGDRESLVLSADAPKEVVDIEAVCGGRV</sequence>
<dbReference type="EC" id="3.4.11.26" evidence="7"/>
<dbReference type="PANTHER" id="PTHR43226">
    <property type="entry name" value="XAA-PRO AMINOPEPTIDASE 3"/>
    <property type="match status" value="1"/>
</dbReference>
<dbReference type="AlphaFoldDB" id="A0AAF0JBS9"/>
<dbReference type="InterPro" id="IPR036005">
    <property type="entry name" value="Creatinase/aminopeptidase-like"/>
</dbReference>
<feature type="domain" description="Aminopeptidase P N-terminal" evidence="6">
    <location>
        <begin position="67"/>
        <end position="205"/>
    </location>
</feature>
<dbReference type="InterPro" id="IPR001714">
    <property type="entry name" value="Pept_M24_MAP"/>
</dbReference>
<evidence type="ECO:0000313" key="8">
    <source>
        <dbReference type="Proteomes" id="UP001217754"/>
    </source>
</evidence>
<dbReference type="GO" id="GO:0006508">
    <property type="term" value="P:proteolysis"/>
    <property type="evidence" value="ECO:0007669"/>
    <property type="project" value="TreeGrafter"/>
</dbReference>
<reference evidence="7" key="1">
    <citation type="submission" date="2023-03" db="EMBL/GenBank/DDBJ databases">
        <title>Mating type loci evolution in Malassezia.</title>
        <authorList>
            <person name="Coelho M.A."/>
        </authorList>
    </citation>
    <scope>NUCLEOTIDE SEQUENCE</scope>
    <source>
        <strain evidence="7">CBS 9431</strain>
    </source>
</reference>
<dbReference type="GO" id="GO:0030145">
    <property type="term" value="F:manganese ion binding"/>
    <property type="evidence" value="ECO:0007669"/>
    <property type="project" value="InterPro"/>
</dbReference>
<keyword evidence="3" id="KW-0479">Metal-binding</keyword>
<evidence type="ECO:0000313" key="7">
    <source>
        <dbReference type="EMBL" id="WFD40334.1"/>
    </source>
</evidence>
<dbReference type="SUPFAM" id="SSF53092">
    <property type="entry name" value="Creatinase/prolidase N-terminal domain"/>
    <property type="match status" value="1"/>
</dbReference>
<dbReference type="GeneID" id="85226971"/>
<keyword evidence="5" id="KW-0464">Manganese</keyword>
<organism evidence="7 8">
    <name type="scientific">Malassezia japonica</name>
    <dbReference type="NCBI Taxonomy" id="223818"/>
    <lineage>
        <taxon>Eukaryota</taxon>
        <taxon>Fungi</taxon>
        <taxon>Dikarya</taxon>
        <taxon>Basidiomycota</taxon>
        <taxon>Ustilaginomycotina</taxon>
        <taxon>Malasseziomycetes</taxon>
        <taxon>Malasseziales</taxon>
        <taxon>Malasseziaceae</taxon>
        <taxon>Malassezia</taxon>
    </lineage>
</organism>
<dbReference type="SUPFAM" id="SSF55920">
    <property type="entry name" value="Creatinase/aminopeptidase"/>
    <property type="match status" value="1"/>
</dbReference>
<dbReference type="Pfam" id="PF00557">
    <property type="entry name" value="Peptidase_M24"/>
    <property type="match status" value="1"/>
</dbReference>
<keyword evidence="7" id="KW-0031">Aminopeptidase</keyword>
<dbReference type="InterPro" id="IPR029149">
    <property type="entry name" value="Creatin/AminoP/Spt16_N"/>
</dbReference>
<accession>A0AAF0JBS9</accession>
<dbReference type="Proteomes" id="UP001217754">
    <property type="component" value="Chromosome 6"/>
</dbReference>
<dbReference type="PRINTS" id="PR00599">
    <property type="entry name" value="MAPEPTIDASE"/>
</dbReference>